<dbReference type="VEuPathDB" id="FungiDB:H310_04838"/>
<reference evidence="1" key="1">
    <citation type="submission" date="2013-12" db="EMBL/GenBank/DDBJ databases">
        <title>The Genome Sequence of Aphanomyces invadans NJM9701.</title>
        <authorList>
            <consortium name="The Broad Institute Genomics Platform"/>
            <person name="Russ C."/>
            <person name="Tyler B."/>
            <person name="van West P."/>
            <person name="Dieguez-Uribeondo J."/>
            <person name="Young S.K."/>
            <person name="Zeng Q."/>
            <person name="Gargeya S."/>
            <person name="Fitzgerald M."/>
            <person name="Abouelleil A."/>
            <person name="Alvarado L."/>
            <person name="Chapman S.B."/>
            <person name="Gainer-Dewar J."/>
            <person name="Goldberg J."/>
            <person name="Griggs A."/>
            <person name="Gujja S."/>
            <person name="Hansen M."/>
            <person name="Howarth C."/>
            <person name="Imamovic A."/>
            <person name="Ireland A."/>
            <person name="Larimer J."/>
            <person name="McCowan C."/>
            <person name="Murphy C."/>
            <person name="Pearson M."/>
            <person name="Poon T.W."/>
            <person name="Priest M."/>
            <person name="Roberts A."/>
            <person name="Saif S."/>
            <person name="Shea T."/>
            <person name="Sykes S."/>
            <person name="Wortman J."/>
            <person name="Nusbaum C."/>
            <person name="Birren B."/>
        </authorList>
    </citation>
    <scope>NUCLEOTIDE SEQUENCE [LARGE SCALE GENOMIC DNA]</scope>
    <source>
        <strain evidence="1">NJM9701</strain>
    </source>
</reference>
<dbReference type="GeneID" id="20081888"/>
<dbReference type="AlphaFoldDB" id="A0A024UBU3"/>
<protein>
    <submittedName>
        <fullName evidence="1">Uncharacterized protein</fullName>
    </submittedName>
</protein>
<dbReference type="EMBL" id="KI913959">
    <property type="protein sequence ID" value="ETW03347.1"/>
    <property type="molecule type" value="Genomic_DNA"/>
</dbReference>
<evidence type="ECO:0000313" key="1">
    <source>
        <dbReference type="EMBL" id="ETW03347.1"/>
    </source>
</evidence>
<proteinExistence type="predicted"/>
<sequence>MTKRTYQTGWRPAQTASIWNLESFIRGANRTLCMPIVMHQAAQTWRGFPSSKLELFMRKGSNPVPPRVAQRGVVYAGKRRDRTWSFQQKFRRGRVSCPTEVR</sequence>
<gene>
    <name evidence="1" type="ORF">H310_04838</name>
</gene>
<organism evidence="1">
    <name type="scientific">Aphanomyces invadans</name>
    <dbReference type="NCBI Taxonomy" id="157072"/>
    <lineage>
        <taxon>Eukaryota</taxon>
        <taxon>Sar</taxon>
        <taxon>Stramenopiles</taxon>
        <taxon>Oomycota</taxon>
        <taxon>Saprolegniomycetes</taxon>
        <taxon>Saprolegniales</taxon>
        <taxon>Verrucalvaceae</taxon>
        <taxon>Aphanomyces</taxon>
    </lineage>
</organism>
<name>A0A024UBU3_9STRA</name>
<accession>A0A024UBU3</accession>
<dbReference type="RefSeq" id="XP_008867576.1">
    <property type="nucleotide sequence ID" value="XM_008869354.1"/>
</dbReference>